<dbReference type="AlphaFoldDB" id="A0A0F8WR51"/>
<accession>A0A0F8WR51</accession>
<reference evidence="1" key="1">
    <citation type="journal article" date="2015" name="Nature">
        <title>Complex archaea that bridge the gap between prokaryotes and eukaryotes.</title>
        <authorList>
            <person name="Spang A."/>
            <person name="Saw J.H."/>
            <person name="Jorgensen S.L."/>
            <person name="Zaremba-Niedzwiedzka K."/>
            <person name="Martijn J."/>
            <person name="Lind A.E."/>
            <person name="van Eijk R."/>
            <person name="Schleper C."/>
            <person name="Guy L."/>
            <person name="Ettema T.J."/>
        </authorList>
    </citation>
    <scope>NUCLEOTIDE SEQUENCE</scope>
</reference>
<sequence>MAELKWVLEDNGKVLRADVENMGVVLTVTPVDRPDEKINRTAEVFTTLIGWPPSGTKFM</sequence>
<evidence type="ECO:0000313" key="1">
    <source>
        <dbReference type="EMBL" id="KKK59382.1"/>
    </source>
</evidence>
<protein>
    <submittedName>
        <fullName evidence="1">Uncharacterized protein</fullName>
    </submittedName>
</protein>
<proteinExistence type="predicted"/>
<name>A0A0F8WR51_9ZZZZ</name>
<gene>
    <name evidence="1" type="ORF">LCGC14_3034940</name>
</gene>
<feature type="non-terminal residue" evidence="1">
    <location>
        <position position="59"/>
    </location>
</feature>
<dbReference type="EMBL" id="LAZR01063505">
    <property type="protein sequence ID" value="KKK59382.1"/>
    <property type="molecule type" value="Genomic_DNA"/>
</dbReference>
<comment type="caution">
    <text evidence="1">The sequence shown here is derived from an EMBL/GenBank/DDBJ whole genome shotgun (WGS) entry which is preliminary data.</text>
</comment>
<organism evidence="1">
    <name type="scientific">marine sediment metagenome</name>
    <dbReference type="NCBI Taxonomy" id="412755"/>
    <lineage>
        <taxon>unclassified sequences</taxon>
        <taxon>metagenomes</taxon>
        <taxon>ecological metagenomes</taxon>
    </lineage>
</organism>